<reference evidence="1" key="1">
    <citation type="journal article" date="2013" name="Environ. Microbiol.">
        <title>Microbiota from the distal guts of lean and obese adolescents exhibit partial functional redundancy besides clear differences in community structure.</title>
        <authorList>
            <person name="Ferrer M."/>
            <person name="Ruiz A."/>
            <person name="Lanza F."/>
            <person name="Haange S.B."/>
            <person name="Oberbach A."/>
            <person name="Till H."/>
            <person name="Bargiela R."/>
            <person name="Campoy C."/>
            <person name="Segura M.T."/>
            <person name="Richter M."/>
            <person name="von Bergen M."/>
            <person name="Seifert J."/>
            <person name="Suarez A."/>
        </authorList>
    </citation>
    <scope>NUCLEOTIDE SEQUENCE</scope>
</reference>
<proteinExistence type="predicted"/>
<comment type="caution">
    <text evidence="1">The sequence shown here is derived from an EMBL/GenBank/DDBJ whole genome shotgun (WGS) entry which is preliminary data.</text>
</comment>
<dbReference type="Gene3D" id="3.40.50.10190">
    <property type="entry name" value="BRCT domain"/>
    <property type="match status" value="1"/>
</dbReference>
<name>K1TDH6_9ZZZZ</name>
<dbReference type="SUPFAM" id="SSF52113">
    <property type="entry name" value="BRCT domain"/>
    <property type="match status" value="1"/>
</dbReference>
<evidence type="ECO:0008006" key="2">
    <source>
        <dbReference type="Google" id="ProtNLM"/>
    </source>
</evidence>
<evidence type="ECO:0000313" key="1">
    <source>
        <dbReference type="EMBL" id="EKC67823.1"/>
    </source>
</evidence>
<gene>
    <name evidence="1" type="ORF">LEA_09104</name>
</gene>
<dbReference type="EMBL" id="AJWY01006091">
    <property type="protein sequence ID" value="EKC67823.1"/>
    <property type="molecule type" value="Genomic_DNA"/>
</dbReference>
<dbReference type="AlphaFoldDB" id="K1TDH6"/>
<organism evidence="1">
    <name type="scientific">human gut metagenome</name>
    <dbReference type="NCBI Taxonomy" id="408170"/>
    <lineage>
        <taxon>unclassified sequences</taxon>
        <taxon>metagenomes</taxon>
        <taxon>organismal metagenomes</taxon>
    </lineage>
</organism>
<sequence length="117" mass="13856">MNIKNHNGKRKIRQLVFETKEEFMKKAEDNRHKYAWIKDKVFVHTGLSLQEESEFDSFIFENGGTVRKSTVLNTDYLVYNADYDHETVKLRKARELKEKGSGIEILTTEEWKKLIDS</sequence>
<protein>
    <recommendedName>
        <fullName evidence="2">BRCT domain-containing protein</fullName>
    </recommendedName>
</protein>
<dbReference type="InterPro" id="IPR036420">
    <property type="entry name" value="BRCT_dom_sf"/>
</dbReference>
<accession>K1TDH6</accession>